<gene>
    <name evidence="8" type="ORF">E4184_12080</name>
</gene>
<feature type="transmembrane region" description="Helical" evidence="6">
    <location>
        <begin position="254"/>
        <end position="278"/>
    </location>
</feature>
<dbReference type="Proteomes" id="UP000501427">
    <property type="component" value="Chromosome"/>
</dbReference>
<evidence type="ECO:0000313" key="9">
    <source>
        <dbReference type="Proteomes" id="UP000501427"/>
    </source>
</evidence>
<evidence type="ECO:0000256" key="4">
    <source>
        <dbReference type="ARBA" id="ARBA00022989"/>
    </source>
</evidence>
<sequence>MLSRRLAKRCCQPQKTARWCKPAHAVRPMLIPMSLPFSSDPLMNLLLYVSTVLIWGSTWIAIAWQLGPIPIEVSVLYRFALAALALFALLTLSGKFPRLPWAGQRYAALLGALLFSTNFLCFYHATLYIPSGLSAVIFASASIFNGLNLWLFEGKRPGMRWLQGSLLGLMGTLLLFWPVLADAQLGANGWKGLLFACAGTLCFSLGNLVSARGQRQGYQVLQMVPWGMVYGVVLLLGWVMVLGRSLTLPTEPRYLAAMVYLAIFGSVIAFTAYLTLVGRIGASKAAYATVLFPLVALSLSTLYEGFVWQTVSILGVVVSLIGNLVIFAPPVKTWRWPLSRVTDGTCP</sequence>
<evidence type="ECO:0000259" key="7">
    <source>
        <dbReference type="Pfam" id="PF00892"/>
    </source>
</evidence>
<evidence type="ECO:0000256" key="6">
    <source>
        <dbReference type="SAM" id="Phobius"/>
    </source>
</evidence>
<feature type="domain" description="EamA" evidence="7">
    <location>
        <begin position="191"/>
        <end position="327"/>
    </location>
</feature>
<evidence type="ECO:0000256" key="5">
    <source>
        <dbReference type="ARBA" id="ARBA00023136"/>
    </source>
</evidence>
<dbReference type="InterPro" id="IPR050638">
    <property type="entry name" value="AA-Vitamin_Transporters"/>
</dbReference>
<feature type="transmembrane region" description="Helical" evidence="6">
    <location>
        <begin position="161"/>
        <end position="180"/>
    </location>
</feature>
<evidence type="ECO:0000256" key="2">
    <source>
        <dbReference type="ARBA" id="ARBA00007362"/>
    </source>
</evidence>
<comment type="similarity">
    <text evidence="2">Belongs to the EamA transporter family.</text>
</comment>
<protein>
    <submittedName>
        <fullName evidence="8">DMT family transporter</fullName>
    </submittedName>
</protein>
<dbReference type="AlphaFoldDB" id="A0A6M4YG65"/>
<feature type="transmembrane region" description="Helical" evidence="6">
    <location>
        <begin position="106"/>
        <end position="125"/>
    </location>
</feature>
<accession>A0A6M4YG65</accession>
<feature type="transmembrane region" description="Helical" evidence="6">
    <location>
        <begin position="223"/>
        <end position="242"/>
    </location>
</feature>
<feature type="domain" description="EamA" evidence="7">
    <location>
        <begin position="45"/>
        <end position="176"/>
    </location>
</feature>
<comment type="subcellular location">
    <subcellularLocation>
        <location evidence="1">Membrane</location>
        <topology evidence="1">Multi-pass membrane protein</topology>
    </subcellularLocation>
</comment>
<dbReference type="InterPro" id="IPR037185">
    <property type="entry name" value="EmrE-like"/>
</dbReference>
<feature type="transmembrane region" description="Helical" evidence="6">
    <location>
        <begin position="192"/>
        <end position="211"/>
    </location>
</feature>
<feature type="transmembrane region" description="Helical" evidence="6">
    <location>
        <begin position="45"/>
        <end position="64"/>
    </location>
</feature>
<name>A0A6M4YG65_AERME</name>
<proteinExistence type="inferred from homology"/>
<evidence type="ECO:0000313" key="8">
    <source>
        <dbReference type="EMBL" id="QJT24159.1"/>
    </source>
</evidence>
<dbReference type="PANTHER" id="PTHR32322">
    <property type="entry name" value="INNER MEMBRANE TRANSPORTER"/>
    <property type="match status" value="1"/>
</dbReference>
<keyword evidence="3 6" id="KW-0812">Transmembrane</keyword>
<evidence type="ECO:0000256" key="1">
    <source>
        <dbReference type="ARBA" id="ARBA00004141"/>
    </source>
</evidence>
<evidence type="ECO:0000256" key="3">
    <source>
        <dbReference type="ARBA" id="ARBA00022692"/>
    </source>
</evidence>
<dbReference type="Pfam" id="PF00892">
    <property type="entry name" value="EamA"/>
    <property type="match status" value="2"/>
</dbReference>
<keyword evidence="4 6" id="KW-1133">Transmembrane helix</keyword>
<feature type="transmembrane region" description="Helical" evidence="6">
    <location>
        <begin position="76"/>
        <end position="94"/>
    </location>
</feature>
<reference evidence="8 9" key="1">
    <citation type="submission" date="2019-03" db="EMBL/GenBank/DDBJ databases">
        <title>Novel transposon Tn6433 accelerates the dissemination of tet(E) in Aeromonas from aerobic biofilm under oxytetracycline stress.</title>
        <authorList>
            <person name="Shi Y."/>
            <person name="Tian Z."/>
            <person name="Zhang Y."/>
            <person name="Zhang H."/>
            <person name="Yang M."/>
        </authorList>
    </citation>
    <scope>NUCLEOTIDE SEQUENCE [LARGE SCALE GENOMIC DNA]</scope>
    <source>
        <strain evidence="8 9">T0.1-19</strain>
    </source>
</reference>
<dbReference type="SUPFAM" id="SSF103481">
    <property type="entry name" value="Multidrug resistance efflux transporter EmrE"/>
    <property type="match status" value="2"/>
</dbReference>
<feature type="transmembrane region" description="Helical" evidence="6">
    <location>
        <begin position="285"/>
        <end position="303"/>
    </location>
</feature>
<keyword evidence="5 6" id="KW-0472">Membrane</keyword>
<dbReference type="PANTHER" id="PTHR32322:SF2">
    <property type="entry name" value="EAMA DOMAIN-CONTAINING PROTEIN"/>
    <property type="match status" value="1"/>
</dbReference>
<dbReference type="GO" id="GO:0016020">
    <property type="term" value="C:membrane"/>
    <property type="evidence" value="ECO:0007669"/>
    <property type="project" value="UniProtKB-SubCell"/>
</dbReference>
<dbReference type="InterPro" id="IPR000620">
    <property type="entry name" value="EamA_dom"/>
</dbReference>
<organism evidence="8 9">
    <name type="scientific">Aeromonas media</name>
    <dbReference type="NCBI Taxonomy" id="651"/>
    <lineage>
        <taxon>Bacteria</taxon>
        <taxon>Pseudomonadati</taxon>
        <taxon>Pseudomonadota</taxon>
        <taxon>Gammaproteobacteria</taxon>
        <taxon>Aeromonadales</taxon>
        <taxon>Aeromonadaceae</taxon>
        <taxon>Aeromonas</taxon>
    </lineage>
</organism>
<feature type="transmembrane region" description="Helical" evidence="6">
    <location>
        <begin position="131"/>
        <end position="152"/>
    </location>
</feature>
<feature type="transmembrane region" description="Helical" evidence="6">
    <location>
        <begin position="309"/>
        <end position="331"/>
    </location>
</feature>
<dbReference type="EMBL" id="CP038441">
    <property type="protein sequence ID" value="QJT24159.1"/>
    <property type="molecule type" value="Genomic_DNA"/>
</dbReference>